<feature type="transmembrane region" description="Helical" evidence="6">
    <location>
        <begin position="12"/>
        <end position="43"/>
    </location>
</feature>
<reference evidence="8" key="1">
    <citation type="submission" date="2006-09" db="EMBL/GenBank/DDBJ databases">
        <title>Complete sequence of Rhodopseudomonas palustris BisA53.</title>
        <authorList>
            <consortium name="US DOE Joint Genome Institute"/>
            <person name="Copeland A."/>
            <person name="Lucas S."/>
            <person name="Lapidus A."/>
            <person name="Barry K."/>
            <person name="Detter J.C."/>
            <person name="Glavina del Rio T."/>
            <person name="Hammon N."/>
            <person name="Israni S."/>
            <person name="Dalin E."/>
            <person name="Tice H."/>
            <person name="Pitluck S."/>
            <person name="Chain P."/>
            <person name="Malfatti S."/>
            <person name="Shin M."/>
            <person name="Vergez L."/>
            <person name="Schmutz J."/>
            <person name="Larimer F."/>
            <person name="Land M."/>
            <person name="Hauser L."/>
            <person name="Pelletier D.A."/>
            <person name="Kyrpides N."/>
            <person name="Kim E."/>
            <person name="Harwood C.S."/>
            <person name="Oda Y."/>
            <person name="Richardson P."/>
        </authorList>
    </citation>
    <scope>NUCLEOTIDE SEQUENCE [LARGE SCALE GENOMIC DNA]</scope>
    <source>
        <strain evidence="8">BisA53</strain>
    </source>
</reference>
<evidence type="ECO:0000256" key="1">
    <source>
        <dbReference type="ARBA" id="ARBA00022630"/>
    </source>
</evidence>
<keyword evidence="6" id="KW-0812">Transmembrane</keyword>
<feature type="transmembrane region" description="Helical" evidence="6">
    <location>
        <begin position="117"/>
        <end position="144"/>
    </location>
</feature>
<dbReference type="InterPro" id="IPR036188">
    <property type="entry name" value="FAD/NAD-bd_sf"/>
</dbReference>
<protein>
    <submittedName>
        <fullName evidence="8">Amine oxidase</fullName>
    </submittedName>
</protein>
<dbReference type="InterPro" id="IPR002937">
    <property type="entry name" value="Amino_oxidase"/>
</dbReference>
<keyword evidence="4" id="KW-0521">NADP</keyword>
<sequence>MKTYLLVHAAMLGLVLFGIGAGFGHPLAGAAAGLVFTLGWVAIRTRGLPSTFLGSMIVGLSLVVLAHLLGEAALIAQANALLMASLALGALISVVRQKPWTSEFSASAHGGAAASPLFLRINMLISALWAVLFGWLAFGFYFHLHPATHWGPLALGGVASIVLPKWLMRRGLAEMAKGDQRNAWPAPRFHAPPTSDAEESCDVAVVGAGIGGLTAAALLADSGLKVIVCEHHTVPGGFAHTWLRVAGRDPQNGDKLVFRFDSGVHDVSGWQPGGPVRSVFERLGIAGDLQWQRLDHRYSIDGKTLDVPRDWRDYARKLGELYPDEAKGIAALFEDIFAVFTAMFSTGAQRGGIPGAPGGPQELLAFAAANPLAVQWMKRPWRDFVARHVSGEGPRKWLAALGGYITDDIGSASVADMVPIFGYYINGGYYPQGGSGAMADALVRAIERRGGKVLLRTPVVKITARGGAATGLVVRDLHGNERRIAATAVVCNGDAREALAKLVDDPSFATTLAAQSGGLQPSCSAVSVHLGLRGPLMLPPVVHVETPDGTAGLVVPSVVDPSCAPAGYSTLEIIKLVDHAEAQSWFPPGGVASAEALDAYRQSPDYLARKLAMGDALIARARHAIPDLDSRIVYRAESTPVTYYRYAWSADGAIYGTSGAQGRLPTKTPLRLLVLAGAATHGPGIEAVVISGAYAAEALRPGLLATPAVAAKAA</sequence>
<evidence type="ECO:0000259" key="7">
    <source>
        <dbReference type="Pfam" id="PF01593"/>
    </source>
</evidence>
<evidence type="ECO:0000256" key="2">
    <source>
        <dbReference type="ARBA" id="ARBA00022729"/>
    </source>
</evidence>
<keyword evidence="1" id="KW-0285">Flavoprotein</keyword>
<keyword evidence="6" id="KW-0472">Membrane</keyword>
<dbReference type="OrthoDB" id="9774675at2"/>
<dbReference type="AlphaFoldDB" id="Q07QP6"/>
<name>Q07QP6_RHOP5</name>
<dbReference type="InterPro" id="IPR052206">
    <property type="entry name" value="Retinol_saturase"/>
</dbReference>
<feature type="transmembrane region" description="Helical" evidence="6">
    <location>
        <begin position="75"/>
        <end position="96"/>
    </location>
</feature>
<dbReference type="eggNOG" id="COG1233">
    <property type="taxonomic scope" value="Bacteria"/>
</dbReference>
<accession>Q07QP6</accession>
<dbReference type="STRING" id="316055.RPE_1790"/>
<feature type="transmembrane region" description="Helical" evidence="6">
    <location>
        <begin position="50"/>
        <end position="69"/>
    </location>
</feature>
<dbReference type="Pfam" id="PF01593">
    <property type="entry name" value="Amino_oxidase"/>
    <property type="match status" value="1"/>
</dbReference>
<evidence type="ECO:0000256" key="4">
    <source>
        <dbReference type="ARBA" id="ARBA00022857"/>
    </source>
</evidence>
<feature type="domain" description="Amine oxidase" evidence="7">
    <location>
        <begin position="210"/>
        <end position="699"/>
    </location>
</feature>
<dbReference type="SUPFAM" id="SSF51905">
    <property type="entry name" value="FAD/NAD(P)-binding domain"/>
    <property type="match status" value="1"/>
</dbReference>
<evidence type="ECO:0000256" key="3">
    <source>
        <dbReference type="ARBA" id="ARBA00022827"/>
    </source>
</evidence>
<dbReference type="Gene3D" id="3.50.50.60">
    <property type="entry name" value="FAD/NAD(P)-binding domain"/>
    <property type="match status" value="2"/>
</dbReference>
<keyword evidence="2" id="KW-0732">Signal</keyword>
<dbReference type="EMBL" id="CP000463">
    <property type="protein sequence ID" value="ABJ05738.1"/>
    <property type="molecule type" value="Genomic_DNA"/>
</dbReference>
<keyword evidence="3" id="KW-0274">FAD</keyword>
<dbReference type="GO" id="GO:0016491">
    <property type="term" value="F:oxidoreductase activity"/>
    <property type="evidence" value="ECO:0007669"/>
    <property type="project" value="InterPro"/>
</dbReference>
<dbReference type="HOGENOM" id="CLU_019722_1_1_5"/>
<keyword evidence="5" id="KW-0520">NAD</keyword>
<organism evidence="8">
    <name type="scientific">Rhodopseudomonas palustris (strain BisA53)</name>
    <dbReference type="NCBI Taxonomy" id="316055"/>
    <lineage>
        <taxon>Bacteria</taxon>
        <taxon>Pseudomonadati</taxon>
        <taxon>Pseudomonadota</taxon>
        <taxon>Alphaproteobacteria</taxon>
        <taxon>Hyphomicrobiales</taxon>
        <taxon>Nitrobacteraceae</taxon>
        <taxon>Rhodopseudomonas</taxon>
    </lineage>
</organism>
<dbReference type="KEGG" id="rpe:RPE_1790"/>
<keyword evidence="6" id="KW-1133">Transmembrane helix</keyword>
<dbReference type="PANTHER" id="PTHR46091:SF3">
    <property type="entry name" value="AMINE OXIDASE DOMAIN-CONTAINING PROTEIN"/>
    <property type="match status" value="1"/>
</dbReference>
<dbReference type="PANTHER" id="PTHR46091">
    <property type="entry name" value="BLR7054 PROTEIN"/>
    <property type="match status" value="1"/>
</dbReference>
<evidence type="ECO:0000256" key="5">
    <source>
        <dbReference type="ARBA" id="ARBA00023027"/>
    </source>
</evidence>
<evidence type="ECO:0000256" key="6">
    <source>
        <dbReference type="SAM" id="Phobius"/>
    </source>
</evidence>
<gene>
    <name evidence="8" type="ordered locus">RPE_1790</name>
</gene>
<proteinExistence type="predicted"/>
<evidence type="ECO:0000313" key="8">
    <source>
        <dbReference type="EMBL" id="ABJ05738.1"/>
    </source>
</evidence>